<dbReference type="Pfam" id="PF13404">
    <property type="entry name" value="HTH_AsnC-type"/>
    <property type="match status" value="1"/>
</dbReference>
<organism evidence="5 6">
    <name type="scientific">Ktedonospora formicarum</name>
    <dbReference type="NCBI Taxonomy" id="2778364"/>
    <lineage>
        <taxon>Bacteria</taxon>
        <taxon>Bacillati</taxon>
        <taxon>Chloroflexota</taxon>
        <taxon>Ktedonobacteria</taxon>
        <taxon>Ktedonobacterales</taxon>
        <taxon>Ktedonobacteraceae</taxon>
        <taxon>Ktedonospora</taxon>
    </lineage>
</organism>
<dbReference type="SMART" id="SM00344">
    <property type="entry name" value="HTH_ASNC"/>
    <property type="match status" value="1"/>
</dbReference>
<dbReference type="GO" id="GO:0043200">
    <property type="term" value="P:response to amino acid"/>
    <property type="evidence" value="ECO:0007669"/>
    <property type="project" value="TreeGrafter"/>
</dbReference>
<keyword evidence="1" id="KW-0805">Transcription regulation</keyword>
<dbReference type="Proteomes" id="UP000612362">
    <property type="component" value="Unassembled WGS sequence"/>
</dbReference>
<dbReference type="EMBL" id="BNJF01000004">
    <property type="protein sequence ID" value="GHO48993.1"/>
    <property type="molecule type" value="Genomic_DNA"/>
</dbReference>
<evidence type="ECO:0000256" key="1">
    <source>
        <dbReference type="ARBA" id="ARBA00023015"/>
    </source>
</evidence>
<dbReference type="InterPro" id="IPR036390">
    <property type="entry name" value="WH_DNA-bd_sf"/>
</dbReference>
<dbReference type="InterPro" id="IPR036388">
    <property type="entry name" value="WH-like_DNA-bd_sf"/>
</dbReference>
<dbReference type="Gene3D" id="3.30.70.920">
    <property type="match status" value="1"/>
</dbReference>
<dbReference type="RefSeq" id="WP_220198119.1">
    <property type="nucleotide sequence ID" value="NZ_BNJF01000004.1"/>
</dbReference>
<evidence type="ECO:0000313" key="5">
    <source>
        <dbReference type="EMBL" id="GHO48993.1"/>
    </source>
</evidence>
<dbReference type="SUPFAM" id="SSF46785">
    <property type="entry name" value="Winged helix' DNA-binding domain"/>
    <property type="match status" value="1"/>
</dbReference>
<gene>
    <name evidence="5" type="primary">lrpB</name>
    <name evidence="5" type="ORF">KSX_71560</name>
</gene>
<reference evidence="5" key="1">
    <citation type="submission" date="2020-10" db="EMBL/GenBank/DDBJ databases">
        <title>Taxonomic study of unclassified bacteria belonging to the class Ktedonobacteria.</title>
        <authorList>
            <person name="Yabe S."/>
            <person name="Wang C.M."/>
            <person name="Zheng Y."/>
            <person name="Sakai Y."/>
            <person name="Cavaletti L."/>
            <person name="Monciardini P."/>
            <person name="Donadio S."/>
        </authorList>
    </citation>
    <scope>NUCLEOTIDE SEQUENCE</scope>
    <source>
        <strain evidence="5">SOSP1-1</strain>
    </source>
</reference>
<accession>A0A8J3IB02</accession>
<dbReference type="AlphaFoldDB" id="A0A8J3IB02"/>
<evidence type="ECO:0000313" key="6">
    <source>
        <dbReference type="Proteomes" id="UP000612362"/>
    </source>
</evidence>
<dbReference type="PROSITE" id="PS50956">
    <property type="entry name" value="HTH_ASNC_2"/>
    <property type="match status" value="1"/>
</dbReference>
<dbReference type="InterPro" id="IPR000485">
    <property type="entry name" value="AsnC-type_HTH_dom"/>
</dbReference>
<dbReference type="SUPFAM" id="SSF54909">
    <property type="entry name" value="Dimeric alpha+beta barrel"/>
    <property type="match status" value="1"/>
</dbReference>
<comment type="caution">
    <text evidence="5">The sequence shown here is derived from an EMBL/GenBank/DDBJ whole genome shotgun (WGS) entry which is preliminary data.</text>
</comment>
<keyword evidence="6" id="KW-1185">Reference proteome</keyword>
<dbReference type="GO" id="GO:0005829">
    <property type="term" value="C:cytosol"/>
    <property type="evidence" value="ECO:0007669"/>
    <property type="project" value="TreeGrafter"/>
</dbReference>
<dbReference type="InterPro" id="IPR019887">
    <property type="entry name" value="Tscrpt_reg_AsnC/Lrp_C"/>
</dbReference>
<protein>
    <submittedName>
        <fullName evidence="5">HTH-type transcriptional regulator LrpB</fullName>
    </submittedName>
</protein>
<dbReference type="Gene3D" id="1.10.10.10">
    <property type="entry name" value="Winged helix-like DNA-binding domain superfamily/Winged helix DNA-binding domain"/>
    <property type="match status" value="1"/>
</dbReference>
<evidence type="ECO:0000259" key="4">
    <source>
        <dbReference type="PROSITE" id="PS50956"/>
    </source>
</evidence>
<evidence type="ECO:0000256" key="2">
    <source>
        <dbReference type="ARBA" id="ARBA00023125"/>
    </source>
</evidence>
<keyword evidence="3" id="KW-0804">Transcription</keyword>
<dbReference type="Pfam" id="PF01037">
    <property type="entry name" value="AsnC_trans_reg"/>
    <property type="match status" value="1"/>
</dbReference>
<keyword evidence="2" id="KW-0238">DNA-binding</keyword>
<dbReference type="PANTHER" id="PTHR30154">
    <property type="entry name" value="LEUCINE-RESPONSIVE REGULATORY PROTEIN"/>
    <property type="match status" value="1"/>
</dbReference>
<dbReference type="InterPro" id="IPR011008">
    <property type="entry name" value="Dimeric_a/b-barrel"/>
</dbReference>
<name>A0A8J3IB02_9CHLR</name>
<evidence type="ECO:0000256" key="3">
    <source>
        <dbReference type="ARBA" id="ARBA00023163"/>
    </source>
</evidence>
<feature type="domain" description="HTH asnC-type" evidence="4">
    <location>
        <begin position="3"/>
        <end position="80"/>
    </location>
</feature>
<dbReference type="PRINTS" id="PR00033">
    <property type="entry name" value="HTHASNC"/>
</dbReference>
<sequence length="160" mass="18117">MQIDDVDRAILQELQSNGRLSLRKLAQRVHMTAPAVAERVHRLEDQQIIVGYTVQVDSSKFEPKLMAYIAVFLSKREGVDEGFLRLVEKREEVCECYRTVGDSCYLLKVAVSDHDHLDAFANALMVYGSYRVHLVVAEPLKKGRKFASAPILIKKPLTDS</sequence>
<dbReference type="GO" id="GO:0043565">
    <property type="term" value="F:sequence-specific DNA binding"/>
    <property type="evidence" value="ECO:0007669"/>
    <property type="project" value="InterPro"/>
</dbReference>
<dbReference type="InterPro" id="IPR019888">
    <property type="entry name" value="Tscrpt_reg_AsnC-like"/>
</dbReference>
<proteinExistence type="predicted"/>
<dbReference type="PANTHER" id="PTHR30154:SF53">
    <property type="entry name" value="HTH-TYPE TRANSCRIPTIONAL REGULATOR LRPC"/>
    <property type="match status" value="1"/>
</dbReference>